<dbReference type="AlphaFoldDB" id="A0A0B1S4N1"/>
<feature type="domain" description="C2H2-type" evidence="2">
    <location>
        <begin position="46"/>
        <end position="74"/>
    </location>
</feature>
<evidence type="ECO:0000259" key="2">
    <source>
        <dbReference type="PROSITE" id="PS50157"/>
    </source>
</evidence>
<name>A0A0B1S4N1_OESDE</name>
<keyword evidence="1" id="KW-0479">Metal-binding</keyword>
<keyword evidence="1" id="KW-0863">Zinc-finger</keyword>
<organism evidence="3 4">
    <name type="scientific">Oesophagostomum dentatum</name>
    <name type="common">Nodular worm</name>
    <dbReference type="NCBI Taxonomy" id="61180"/>
    <lineage>
        <taxon>Eukaryota</taxon>
        <taxon>Metazoa</taxon>
        <taxon>Ecdysozoa</taxon>
        <taxon>Nematoda</taxon>
        <taxon>Chromadorea</taxon>
        <taxon>Rhabditida</taxon>
        <taxon>Rhabditina</taxon>
        <taxon>Rhabditomorpha</taxon>
        <taxon>Strongyloidea</taxon>
        <taxon>Strongylidae</taxon>
        <taxon>Oesophagostomum</taxon>
    </lineage>
</organism>
<keyword evidence="4" id="KW-1185">Reference proteome</keyword>
<sequence length="203" mass="23263">MELKSNEDWRAHLNIVHGVSGNIIDAHNDVIDVLTSRSQAADHRFYKCTRCRRHFKSECRLAEHVTKFHNNMETPATKRPAENSTKQRGEVVVKQECLEEDISQAASAVKKEPSVEMLYEKENNDLKNKKTGGNATPAITVQPPREVVVKTEVIVKTEPPSPPPEHMFPEVPTSGHLLRQRLMQHRRALMEDEKNEMKVLREE</sequence>
<dbReference type="GO" id="GO:0008270">
    <property type="term" value="F:zinc ion binding"/>
    <property type="evidence" value="ECO:0007669"/>
    <property type="project" value="UniProtKB-KW"/>
</dbReference>
<evidence type="ECO:0000313" key="3">
    <source>
        <dbReference type="EMBL" id="KHJ78135.1"/>
    </source>
</evidence>
<reference evidence="3 4" key="1">
    <citation type="submission" date="2014-03" db="EMBL/GenBank/DDBJ databases">
        <title>Draft genome of the hookworm Oesophagostomum dentatum.</title>
        <authorList>
            <person name="Mitreva M."/>
        </authorList>
    </citation>
    <scope>NUCLEOTIDE SEQUENCE [LARGE SCALE GENOMIC DNA]</scope>
    <source>
        <strain evidence="3 4">OD-Hann</strain>
    </source>
</reference>
<dbReference type="PROSITE" id="PS50157">
    <property type="entry name" value="ZINC_FINGER_C2H2_2"/>
    <property type="match status" value="1"/>
</dbReference>
<proteinExistence type="predicted"/>
<dbReference type="PROSITE" id="PS00028">
    <property type="entry name" value="ZINC_FINGER_C2H2_1"/>
    <property type="match status" value="1"/>
</dbReference>
<dbReference type="InterPro" id="IPR013087">
    <property type="entry name" value="Znf_C2H2_type"/>
</dbReference>
<dbReference type="Proteomes" id="UP000053660">
    <property type="component" value="Unassembled WGS sequence"/>
</dbReference>
<dbReference type="EMBL" id="KN610074">
    <property type="protein sequence ID" value="KHJ78135.1"/>
    <property type="molecule type" value="Genomic_DNA"/>
</dbReference>
<protein>
    <recommendedName>
        <fullName evidence="2">C2H2-type domain-containing protein</fullName>
    </recommendedName>
</protein>
<keyword evidence="1" id="KW-0862">Zinc</keyword>
<evidence type="ECO:0000313" key="4">
    <source>
        <dbReference type="Proteomes" id="UP000053660"/>
    </source>
</evidence>
<evidence type="ECO:0000256" key="1">
    <source>
        <dbReference type="PROSITE-ProRule" id="PRU00042"/>
    </source>
</evidence>
<gene>
    <name evidence="3" type="ORF">OESDEN_22245</name>
</gene>
<accession>A0A0B1S4N1</accession>
<dbReference type="OrthoDB" id="10655566at2759"/>